<proteinExistence type="predicted"/>
<dbReference type="Proteomes" id="UP000316905">
    <property type="component" value="Unassembled WGS sequence"/>
</dbReference>
<keyword evidence="2" id="KW-1185">Reference proteome</keyword>
<evidence type="ECO:0000313" key="1">
    <source>
        <dbReference type="EMBL" id="TWI53503.1"/>
    </source>
</evidence>
<evidence type="ECO:0000313" key="2">
    <source>
        <dbReference type="Proteomes" id="UP000316905"/>
    </source>
</evidence>
<accession>A0A562Q9W1</accession>
<dbReference type="AlphaFoldDB" id="A0A562Q9W1"/>
<gene>
    <name evidence="1" type="ORF">IQ22_02721</name>
</gene>
<protein>
    <submittedName>
        <fullName evidence="1">Uncharacterized protein</fullName>
    </submittedName>
</protein>
<sequence length="83" mass="9023">MPLGGLNQTPSQQALTIILTTIRLLSIFFMPVDESPCTYVCAEVSLISKFVKLYMKAAAVIGRSESAQVLARNVGNVLVLPRQ</sequence>
<organism evidence="1 2">
    <name type="scientific">Pseudomonas duriflava</name>
    <dbReference type="NCBI Taxonomy" id="459528"/>
    <lineage>
        <taxon>Bacteria</taxon>
        <taxon>Pseudomonadati</taxon>
        <taxon>Pseudomonadota</taxon>
        <taxon>Gammaproteobacteria</taxon>
        <taxon>Pseudomonadales</taxon>
        <taxon>Pseudomonadaceae</taxon>
        <taxon>Pseudomonas</taxon>
    </lineage>
</organism>
<comment type="caution">
    <text evidence="1">The sequence shown here is derived from an EMBL/GenBank/DDBJ whole genome shotgun (WGS) entry which is preliminary data.</text>
</comment>
<name>A0A562Q9W1_9PSED</name>
<reference evidence="1 2" key="1">
    <citation type="journal article" date="2015" name="Stand. Genomic Sci.">
        <title>Genomic Encyclopedia of Bacterial and Archaeal Type Strains, Phase III: the genomes of soil and plant-associated and newly described type strains.</title>
        <authorList>
            <person name="Whitman W.B."/>
            <person name="Woyke T."/>
            <person name="Klenk H.P."/>
            <person name="Zhou Y."/>
            <person name="Lilburn T.G."/>
            <person name="Beck B.J."/>
            <person name="De Vos P."/>
            <person name="Vandamme P."/>
            <person name="Eisen J.A."/>
            <person name="Garrity G."/>
            <person name="Hugenholtz P."/>
            <person name="Kyrpides N.C."/>
        </authorList>
    </citation>
    <scope>NUCLEOTIDE SEQUENCE [LARGE SCALE GENOMIC DNA]</scope>
    <source>
        <strain evidence="1 2">CGMCC 1.6858</strain>
    </source>
</reference>
<dbReference type="EMBL" id="VLKY01000008">
    <property type="protein sequence ID" value="TWI53503.1"/>
    <property type="molecule type" value="Genomic_DNA"/>
</dbReference>